<proteinExistence type="predicted"/>
<keyword evidence="1" id="KW-0472">Membrane</keyword>
<sequence length="51" mass="5253">MGSIVSINVTLASLGGMGCARWCVCVCMALCLAAVALPGRLARVVDQVIFI</sequence>
<reference evidence="2 3" key="1">
    <citation type="submission" date="2017-01" db="EMBL/GenBank/DDBJ databases">
        <title>Genome sequence of Rhodoferax antarcticus ANT.BR, a psychrophilic purple nonsulfur bacterium from an Antarctic microbial mat.</title>
        <authorList>
            <person name="Baker J."/>
            <person name="Riester C."/>
            <person name="Skinner B."/>
            <person name="Newell A."/>
            <person name="Swingley W."/>
            <person name="Madigan M."/>
            <person name="Jung D."/>
            <person name="Asao M."/>
            <person name="Chen M."/>
            <person name="Loughlin P."/>
            <person name="Pan H."/>
            <person name="Lin S."/>
            <person name="Li N."/>
            <person name="Shaw J."/>
            <person name="Prado M."/>
            <person name="Sherman C."/>
            <person name="Li X."/>
            <person name="Tang J."/>
            <person name="Blankenship R."/>
            <person name="Zhao T."/>
            <person name="Touchman J."/>
            <person name="Sattley M."/>
        </authorList>
    </citation>
    <scope>NUCLEOTIDE SEQUENCE [LARGE SCALE GENOMIC DNA]</scope>
    <source>
        <strain evidence="2 3">ANT.BR</strain>
    </source>
</reference>
<keyword evidence="1" id="KW-1133">Transmembrane helix</keyword>
<keyword evidence="3" id="KW-1185">Reference proteome</keyword>
<dbReference type="Proteomes" id="UP000185911">
    <property type="component" value="Unassembled WGS sequence"/>
</dbReference>
<organism evidence="2 3">
    <name type="scientific">Rhodoferax antarcticus ANT.BR</name>
    <dbReference type="NCBI Taxonomy" id="1111071"/>
    <lineage>
        <taxon>Bacteria</taxon>
        <taxon>Pseudomonadati</taxon>
        <taxon>Pseudomonadota</taxon>
        <taxon>Betaproteobacteria</taxon>
        <taxon>Burkholderiales</taxon>
        <taxon>Comamonadaceae</taxon>
        <taxon>Rhodoferax</taxon>
    </lineage>
</organism>
<accession>A0A1Q8YK45</accession>
<name>A0A1Q8YK45_9BURK</name>
<comment type="caution">
    <text evidence="2">The sequence shown here is derived from an EMBL/GenBank/DDBJ whole genome shotgun (WGS) entry which is preliminary data.</text>
</comment>
<dbReference type="EMBL" id="MSYM01000001">
    <property type="protein sequence ID" value="OLP08424.1"/>
    <property type="molecule type" value="Genomic_DNA"/>
</dbReference>
<feature type="transmembrane region" description="Helical" evidence="1">
    <location>
        <begin position="12"/>
        <end position="37"/>
    </location>
</feature>
<keyword evidence="1" id="KW-0812">Transmembrane</keyword>
<evidence type="ECO:0000256" key="1">
    <source>
        <dbReference type="SAM" id="Phobius"/>
    </source>
</evidence>
<gene>
    <name evidence="2" type="ORF">BLL52_0028</name>
</gene>
<dbReference type="AlphaFoldDB" id="A0A1Q8YK45"/>
<evidence type="ECO:0000313" key="3">
    <source>
        <dbReference type="Proteomes" id="UP000185911"/>
    </source>
</evidence>
<evidence type="ECO:0000313" key="2">
    <source>
        <dbReference type="EMBL" id="OLP08424.1"/>
    </source>
</evidence>
<protein>
    <submittedName>
        <fullName evidence="2">Uncharacterized protein</fullName>
    </submittedName>
</protein>